<dbReference type="InterPro" id="IPR014166">
    <property type="entry name" value="Tol-Pal_acyl-CoA_thioesterase"/>
</dbReference>
<dbReference type="PANTHER" id="PTHR31793">
    <property type="entry name" value="4-HYDROXYBENZOYL-COA THIOESTERASE FAMILY MEMBER"/>
    <property type="match status" value="1"/>
</dbReference>
<dbReference type="RefSeq" id="WP_266340250.1">
    <property type="nucleotide sequence ID" value="NZ_JAPKNK010000009.1"/>
</dbReference>
<keyword evidence="2" id="KW-0378">Hydrolase</keyword>
<dbReference type="Pfam" id="PF03061">
    <property type="entry name" value="4HBT"/>
    <property type="match status" value="1"/>
</dbReference>
<evidence type="ECO:0000313" key="5">
    <source>
        <dbReference type="Proteomes" id="UP001144805"/>
    </source>
</evidence>
<evidence type="ECO:0000256" key="1">
    <source>
        <dbReference type="ARBA" id="ARBA00005953"/>
    </source>
</evidence>
<dbReference type="CDD" id="cd00586">
    <property type="entry name" value="4HBT"/>
    <property type="match status" value="1"/>
</dbReference>
<dbReference type="Proteomes" id="UP001144805">
    <property type="component" value="Unassembled WGS sequence"/>
</dbReference>
<proteinExistence type="inferred from homology"/>
<accession>A0A9X3IN73</accession>
<dbReference type="InterPro" id="IPR006684">
    <property type="entry name" value="YbgC/YbaW"/>
</dbReference>
<dbReference type="NCBIfam" id="TIGR00051">
    <property type="entry name" value="YbgC/FadM family acyl-CoA thioesterase"/>
    <property type="match status" value="1"/>
</dbReference>
<dbReference type="GO" id="GO:0047617">
    <property type="term" value="F:fatty acyl-CoA hydrolase activity"/>
    <property type="evidence" value="ECO:0007669"/>
    <property type="project" value="TreeGrafter"/>
</dbReference>
<comment type="similarity">
    <text evidence="1">Belongs to the 4-hydroxybenzoyl-CoA thioesterase family.</text>
</comment>
<comment type="caution">
    <text evidence="4">The sequence shown here is derived from an EMBL/GenBank/DDBJ whole genome shotgun (WGS) entry which is preliminary data.</text>
</comment>
<dbReference type="PANTHER" id="PTHR31793:SF37">
    <property type="entry name" value="ACYL-COA THIOESTER HYDROLASE YBGC"/>
    <property type="match status" value="1"/>
</dbReference>
<dbReference type="Gene3D" id="3.10.129.10">
    <property type="entry name" value="Hotdog Thioesterase"/>
    <property type="match status" value="1"/>
</dbReference>
<dbReference type="NCBIfam" id="TIGR02799">
    <property type="entry name" value="thio_ybgC"/>
    <property type="match status" value="1"/>
</dbReference>
<gene>
    <name evidence="4" type="primary">ybgC</name>
    <name evidence="4" type="ORF">OSH07_18995</name>
</gene>
<dbReference type="FunFam" id="3.10.129.10:FF:000004">
    <property type="entry name" value="Tol-pal system-associated acyl-CoA thioesterase"/>
    <property type="match status" value="1"/>
</dbReference>
<evidence type="ECO:0000313" key="4">
    <source>
        <dbReference type="EMBL" id="MCX5571296.1"/>
    </source>
</evidence>
<feature type="domain" description="Thioesterase" evidence="3">
    <location>
        <begin position="37"/>
        <end position="122"/>
    </location>
</feature>
<dbReference type="EMBL" id="JAPKNK010000009">
    <property type="protein sequence ID" value="MCX5571296.1"/>
    <property type="molecule type" value="Genomic_DNA"/>
</dbReference>
<name>A0A9X3IN73_9HYPH</name>
<dbReference type="PROSITE" id="PS01328">
    <property type="entry name" value="4HBCOA_THIOESTERASE"/>
    <property type="match status" value="1"/>
</dbReference>
<dbReference type="InterPro" id="IPR050563">
    <property type="entry name" value="4-hydroxybenzoyl-CoA_TE"/>
</dbReference>
<reference evidence="4" key="1">
    <citation type="submission" date="2022-11" db="EMBL/GenBank/DDBJ databases">
        <title>Biodiversity and phylogenetic relationships of bacteria.</title>
        <authorList>
            <person name="Machado R.A.R."/>
            <person name="Bhat A."/>
            <person name="Loulou A."/>
            <person name="Kallel S."/>
        </authorList>
    </citation>
    <scope>NUCLEOTIDE SEQUENCE</scope>
    <source>
        <strain evidence="4">K-TC2</strain>
    </source>
</reference>
<evidence type="ECO:0000259" key="3">
    <source>
        <dbReference type="Pfam" id="PF03061"/>
    </source>
</evidence>
<dbReference type="InterPro" id="IPR008272">
    <property type="entry name" value="HB-CoA_thioesterase_AS"/>
</dbReference>
<evidence type="ECO:0000256" key="2">
    <source>
        <dbReference type="ARBA" id="ARBA00022801"/>
    </source>
</evidence>
<dbReference type="InterPro" id="IPR029069">
    <property type="entry name" value="HotDog_dom_sf"/>
</dbReference>
<dbReference type="SUPFAM" id="SSF54637">
    <property type="entry name" value="Thioesterase/thiol ester dehydrase-isomerase"/>
    <property type="match status" value="1"/>
</dbReference>
<dbReference type="PIRSF" id="PIRSF003230">
    <property type="entry name" value="YbgC"/>
    <property type="match status" value="1"/>
</dbReference>
<keyword evidence="5" id="KW-1185">Reference proteome</keyword>
<sequence>MSQAGTPEDYPHLAGRHTPDGHVLPVRIYFEDTDFSGVVYHGSYVRFLERGRSDYVRLLGVHHSELDAGETGEPIAFAVHRMEIDFKRPARIDDVVEVLTRPKEVRGARILLSQTIRRGHEILVEAVVTVVLVNRAGRAQRIPESLALRFAAAPK</sequence>
<dbReference type="InterPro" id="IPR006683">
    <property type="entry name" value="Thioestr_dom"/>
</dbReference>
<dbReference type="AlphaFoldDB" id="A0A9X3IN73"/>
<protein>
    <submittedName>
        <fullName evidence="4">Tol-pal system-associated acyl-CoA thioesterase</fullName>
    </submittedName>
</protein>
<organism evidence="4 5">
    <name type="scientific">Kaistia nematophila</name>
    <dbReference type="NCBI Taxonomy" id="2994654"/>
    <lineage>
        <taxon>Bacteria</taxon>
        <taxon>Pseudomonadati</taxon>
        <taxon>Pseudomonadota</taxon>
        <taxon>Alphaproteobacteria</taxon>
        <taxon>Hyphomicrobiales</taxon>
        <taxon>Kaistiaceae</taxon>
        <taxon>Kaistia</taxon>
    </lineage>
</organism>